<sequence>MDMKGAEEIVCTHGKGSHSTLLKRQAEDGAVYRRLSGGVEWTRVSKRCRFKVSDGQCSTGRAAPTPILGNGEEDKRF</sequence>
<dbReference type="Proteomes" id="UP000237000">
    <property type="component" value="Unassembled WGS sequence"/>
</dbReference>
<name>A0A2P5AIP9_TREOI</name>
<feature type="region of interest" description="Disordered" evidence="1">
    <location>
        <begin position="55"/>
        <end position="77"/>
    </location>
</feature>
<accession>A0A2P5AIP9</accession>
<dbReference type="InParanoid" id="A0A2P5AIP9"/>
<gene>
    <name evidence="2" type="ORF">TorRG33x02_349440</name>
</gene>
<comment type="caution">
    <text evidence="2">The sequence shown here is derived from an EMBL/GenBank/DDBJ whole genome shotgun (WGS) entry which is preliminary data.</text>
</comment>
<evidence type="ECO:0000313" key="3">
    <source>
        <dbReference type="Proteomes" id="UP000237000"/>
    </source>
</evidence>
<protein>
    <submittedName>
        <fullName evidence="2">Uncharacterized protein</fullName>
    </submittedName>
</protein>
<keyword evidence="3" id="KW-1185">Reference proteome</keyword>
<evidence type="ECO:0000256" key="1">
    <source>
        <dbReference type="SAM" id="MobiDB-lite"/>
    </source>
</evidence>
<proteinExistence type="predicted"/>
<dbReference type="OrthoDB" id="10289938at2759"/>
<organism evidence="2 3">
    <name type="scientific">Trema orientale</name>
    <name type="common">Charcoal tree</name>
    <name type="synonym">Celtis orientalis</name>
    <dbReference type="NCBI Taxonomy" id="63057"/>
    <lineage>
        <taxon>Eukaryota</taxon>
        <taxon>Viridiplantae</taxon>
        <taxon>Streptophyta</taxon>
        <taxon>Embryophyta</taxon>
        <taxon>Tracheophyta</taxon>
        <taxon>Spermatophyta</taxon>
        <taxon>Magnoliopsida</taxon>
        <taxon>eudicotyledons</taxon>
        <taxon>Gunneridae</taxon>
        <taxon>Pentapetalae</taxon>
        <taxon>rosids</taxon>
        <taxon>fabids</taxon>
        <taxon>Rosales</taxon>
        <taxon>Cannabaceae</taxon>
        <taxon>Trema</taxon>
    </lineage>
</organism>
<dbReference type="AlphaFoldDB" id="A0A2P5AIP9"/>
<dbReference type="EMBL" id="JXTC01000833">
    <property type="protein sequence ID" value="PON36404.1"/>
    <property type="molecule type" value="Genomic_DNA"/>
</dbReference>
<reference evidence="3" key="1">
    <citation type="submission" date="2016-06" db="EMBL/GenBank/DDBJ databases">
        <title>Parallel loss of symbiosis genes in relatives of nitrogen-fixing non-legume Parasponia.</title>
        <authorList>
            <person name="Van Velzen R."/>
            <person name="Holmer R."/>
            <person name="Bu F."/>
            <person name="Rutten L."/>
            <person name="Van Zeijl A."/>
            <person name="Liu W."/>
            <person name="Santuari L."/>
            <person name="Cao Q."/>
            <person name="Sharma T."/>
            <person name="Shen D."/>
            <person name="Roswanjaya Y."/>
            <person name="Wardhani T."/>
            <person name="Kalhor M.S."/>
            <person name="Jansen J."/>
            <person name="Van den Hoogen J."/>
            <person name="Gungor B."/>
            <person name="Hartog M."/>
            <person name="Hontelez J."/>
            <person name="Verver J."/>
            <person name="Yang W.-C."/>
            <person name="Schijlen E."/>
            <person name="Repin R."/>
            <person name="Schilthuizen M."/>
            <person name="Schranz E."/>
            <person name="Heidstra R."/>
            <person name="Miyata K."/>
            <person name="Fedorova E."/>
            <person name="Kohlen W."/>
            <person name="Bisseling T."/>
            <person name="Smit S."/>
            <person name="Geurts R."/>
        </authorList>
    </citation>
    <scope>NUCLEOTIDE SEQUENCE [LARGE SCALE GENOMIC DNA]</scope>
    <source>
        <strain evidence="3">cv. RG33-2</strain>
    </source>
</reference>
<evidence type="ECO:0000313" key="2">
    <source>
        <dbReference type="EMBL" id="PON36404.1"/>
    </source>
</evidence>